<keyword evidence="3" id="KW-1185">Reference proteome</keyword>
<evidence type="ECO:0000256" key="1">
    <source>
        <dbReference type="SAM" id="SignalP"/>
    </source>
</evidence>
<gene>
    <name evidence="2" type="ORF">NFI95_03675</name>
</gene>
<proteinExistence type="predicted"/>
<dbReference type="Pfam" id="PF14366">
    <property type="entry name" value="DUF4410"/>
    <property type="match status" value="1"/>
</dbReference>
<dbReference type="InterPro" id="IPR025522">
    <property type="entry name" value="DUF4410"/>
</dbReference>
<feature type="signal peptide" evidence="1">
    <location>
        <begin position="1"/>
        <end position="20"/>
    </location>
</feature>
<organism evidence="2 3">
    <name type="scientific">Endosaccharibacter trunci</name>
    <dbReference type="NCBI Taxonomy" id="2812733"/>
    <lineage>
        <taxon>Bacteria</taxon>
        <taxon>Pseudomonadati</taxon>
        <taxon>Pseudomonadota</taxon>
        <taxon>Alphaproteobacteria</taxon>
        <taxon>Acetobacterales</taxon>
        <taxon>Acetobacteraceae</taxon>
        <taxon>Endosaccharibacter</taxon>
    </lineage>
</organism>
<evidence type="ECO:0000313" key="2">
    <source>
        <dbReference type="EMBL" id="MCQ8277550.1"/>
    </source>
</evidence>
<sequence length="214" mass="21631">MSRSMASTLLGALCATAVLAGCAAAHVDDLERNVTSLPPRTLAVVVASSTMAQAVADPAISRAIPDLQAALLANLSKAGVSAILATPGVPVQGPELYINVIAADPGNMVARTVIGFGAGRSRLNVAIALVDHRQAAGPDLAFNVDADSGRKPGLILPAGIAIGTANALHLAIGGAADLALNLRDVSSQDVRHTANAIAKHVVAYYREVGWLAPA</sequence>
<comment type="caution">
    <text evidence="2">The sequence shown here is derived from an EMBL/GenBank/DDBJ whole genome shotgun (WGS) entry which is preliminary data.</text>
</comment>
<feature type="chain" id="PRO_5045091837" evidence="1">
    <location>
        <begin position="21"/>
        <end position="214"/>
    </location>
</feature>
<accession>A0ABT1W3V3</accession>
<evidence type="ECO:0000313" key="3">
    <source>
        <dbReference type="Proteomes" id="UP001524587"/>
    </source>
</evidence>
<dbReference type="Proteomes" id="UP001524587">
    <property type="component" value="Unassembled WGS sequence"/>
</dbReference>
<name>A0ABT1W3V3_9PROT</name>
<dbReference type="PROSITE" id="PS51257">
    <property type="entry name" value="PROKAR_LIPOPROTEIN"/>
    <property type="match status" value="1"/>
</dbReference>
<reference evidence="2 3" key="1">
    <citation type="submission" date="2022-06" db="EMBL/GenBank/DDBJ databases">
        <title>Endosaccharibacter gen. nov., sp. nov., endophytic bacteria isolated from sugarcane.</title>
        <authorList>
            <person name="Pitiwittayakul N."/>
            <person name="Yukphan P."/>
            <person name="Charoenyingcharoen P."/>
            <person name="Tanasupawat S."/>
        </authorList>
    </citation>
    <scope>NUCLEOTIDE SEQUENCE [LARGE SCALE GENOMIC DNA]</scope>
    <source>
        <strain evidence="2 3">KSS8</strain>
    </source>
</reference>
<keyword evidence="1" id="KW-0732">Signal</keyword>
<dbReference type="RefSeq" id="WP_422862993.1">
    <property type="nucleotide sequence ID" value="NZ_JAMSKV010000002.1"/>
</dbReference>
<protein>
    <submittedName>
        <fullName evidence="2">DUF4410 domain-containing protein</fullName>
    </submittedName>
</protein>
<dbReference type="EMBL" id="JAMSKV010000002">
    <property type="protein sequence ID" value="MCQ8277550.1"/>
    <property type="molecule type" value="Genomic_DNA"/>
</dbReference>